<dbReference type="Pfam" id="PF01979">
    <property type="entry name" value="Amidohydro_1"/>
    <property type="match status" value="1"/>
</dbReference>
<dbReference type="InterPro" id="IPR011059">
    <property type="entry name" value="Metal-dep_hydrolase_composite"/>
</dbReference>
<accession>A0A9Y2NBA9</accession>
<dbReference type="Gene3D" id="3.20.20.140">
    <property type="entry name" value="Metal-dependent hydrolases"/>
    <property type="match status" value="1"/>
</dbReference>
<evidence type="ECO:0000313" key="4">
    <source>
        <dbReference type="Proteomes" id="UP001239397"/>
    </source>
</evidence>
<dbReference type="PANTHER" id="PTHR43794:SF11">
    <property type="entry name" value="AMIDOHYDROLASE-RELATED DOMAIN-CONTAINING PROTEIN"/>
    <property type="match status" value="1"/>
</dbReference>
<dbReference type="KEGG" id="amog:QRX60_30000"/>
<evidence type="ECO:0000259" key="2">
    <source>
        <dbReference type="Pfam" id="PF01979"/>
    </source>
</evidence>
<evidence type="ECO:0000313" key="3">
    <source>
        <dbReference type="EMBL" id="WIX98291.1"/>
    </source>
</evidence>
<gene>
    <name evidence="3" type="ORF">QRX60_30000</name>
</gene>
<dbReference type="AlphaFoldDB" id="A0A9Y2NBA9"/>
<dbReference type="InterPro" id="IPR050287">
    <property type="entry name" value="MTA/SAH_deaminase"/>
</dbReference>
<proteinExistence type="predicted"/>
<protein>
    <submittedName>
        <fullName evidence="3">Amidohydrolase family protein</fullName>
    </submittedName>
</protein>
<dbReference type="InterPro" id="IPR006680">
    <property type="entry name" value="Amidohydro-rel"/>
</dbReference>
<dbReference type="EMBL" id="CP127295">
    <property type="protein sequence ID" value="WIX98291.1"/>
    <property type="molecule type" value="Genomic_DNA"/>
</dbReference>
<dbReference type="RefSeq" id="WP_285994776.1">
    <property type="nucleotide sequence ID" value="NZ_CP127295.1"/>
</dbReference>
<reference evidence="3 4" key="1">
    <citation type="submission" date="2023-06" db="EMBL/GenBank/DDBJ databases">
        <authorList>
            <person name="Oyuntsetseg B."/>
            <person name="Kim S.B."/>
        </authorList>
    </citation>
    <scope>NUCLEOTIDE SEQUENCE [LARGE SCALE GENOMIC DNA]</scope>
    <source>
        <strain evidence="3 4">4-36</strain>
    </source>
</reference>
<dbReference type="Proteomes" id="UP001239397">
    <property type="component" value="Chromosome"/>
</dbReference>
<evidence type="ECO:0000256" key="1">
    <source>
        <dbReference type="ARBA" id="ARBA00022801"/>
    </source>
</evidence>
<dbReference type="Gene3D" id="2.30.40.10">
    <property type="entry name" value="Urease, subunit C, domain 1"/>
    <property type="match status" value="1"/>
</dbReference>
<keyword evidence="1" id="KW-0378">Hydrolase</keyword>
<feature type="domain" description="Amidohydrolase-related" evidence="2">
    <location>
        <begin position="9"/>
        <end position="125"/>
    </location>
</feature>
<dbReference type="PANTHER" id="PTHR43794">
    <property type="entry name" value="AMINOHYDROLASE SSNA-RELATED"/>
    <property type="match status" value="1"/>
</dbReference>
<dbReference type="GO" id="GO:0016810">
    <property type="term" value="F:hydrolase activity, acting on carbon-nitrogen (but not peptide) bonds"/>
    <property type="evidence" value="ECO:0007669"/>
    <property type="project" value="InterPro"/>
</dbReference>
<sequence>MKAGVVPNIGVDTCIAVGGDQFTAMRFALGVPRSQHNGAQLEAGENPWDLQLSARDVLGMATIEGARALGQADRLGSLTPGKQADLVLINTADVSMTPVLDPVAAVVHHAGRSTVSDVFVAGNRVKKDGRLVGVDVAELHRSASAAAQGILARSGVQAGWKPPAA</sequence>
<keyword evidence="4" id="KW-1185">Reference proteome</keyword>
<organism evidence="3 4">
    <name type="scientific">Amycolatopsis mongoliensis</name>
    <dbReference type="NCBI Taxonomy" id="715475"/>
    <lineage>
        <taxon>Bacteria</taxon>
        <taxon>Bacillati</taxon>
        <taxon>Actinomycetota</taxon>
        <taxon>Actinomycetes</taxon>
        <taxon>Pseudonocardiales</taxon>
        <taxon>Pseudonocardiaceae</taxon>
        <taxon>Amycolatopsis</taxon>
    </lineage>
</organism>
<dbReference type="SUPFAM" id="SSF51338">
    <property type="entry name" value="Composite domain of metallo-dependent hydrolases"/>
    <property type="match status" value="1"/>
</dbReference>
<name>A0A9Y2NBA9_9PSEU</name>